<evidence type="ECO:0000313" key="2">
    <source>
        <dbReference type="Proteomes" id="UP001604277"/>
    </source>
</evidence>
<evidence type="ECO:0000313" key="1">
    <source>
        <dbReference type="EMBL" id="KAL2503329.1"/>
    </source>
</evidence>
<dbReference type="AlphaFoldDB" id="A0ABD1SRI7"/>
<reference evidence="2" key="1">
    <citation type="submission" date="2024-07" db="EMBL/GenBank/DDBJ databases">
        <title>Two chromosome-level genome assemblies of Korean endemic species Abeliophyllum distichum and Forsythia ovata (Oleaceae).</title>
        <authorList>
            <person name="Jang H."/>
        </authorList>
    </citation>
    <scope>NUCLEOTIDE SEQUENCE [LARGE SCALE GENOMIC DNA]</scope>
</reference>
<organism evidence="1 2">
    <name type="scientific">Forsythia ovata</name>
    <dbReference type="NCBI Taxonomy" id="205694"/>
    <lineage>
        <taxon>Eukaryota</taxon>
        <taxon>Viridiplantae</taxon>
        <taxon>Streptophyta</taxon>
        <taxon>Embryophyta</taxon>
        <taxon>Tracheophyta</taxon>
        <taxon>Spermatophyta</taxon>
        <taxon>Magnoliopsida</taxon>
        <taxon>eudicotyledons</taxon>
        <taxon>Gunneridae</taxon>
        <taxon>Pentapetalae</taxon>
        <taxon>asterids</taxon>
        <taxon>lamiids</taxon>
        <taxon>Lamiales</taxon>
        <taxon>Oleaceae</taxon>
        <taxon>Forsythieae</taxon>
        <taxon>Forsythia</taxon>
    </lineage>
</organism>
<dbReference type="EMBL" id="JBFOLJ010000010">
    <property type="protein sequence ID" value="KAL2503329.1"/>
    <property type="molecule type" value="Genomic_DNA"/>
</dbReference>
<protein>
    <submittedName>
        <fullName evidence="1">1-phosphatidylinositol-3-phosphate 5-kinase FAB1B-like</fullName>
    </submittedName>
</protein>
<dbReference type="Proteomes" id="UP001604277">
    <property type="component" value="Unassembled WGS sequence"/>
</dbReference>
<accession>A0ABD1SRI7</accession>
<name>A0ABD1SRI7_9LAMI</name>
<sequence length="158" mass="17195">MPQHIPLLYLAQQKAIFCPKKFYAVFIGYVFQRQLYNKVVLLSVGSGDTVVPVFDDEPTSIISCALALLDSKNLILEELAESSTSLPISDSANFISFQSFDNASSESLGNSESANASILSKFESPSLLCFDDSFLFPKPLHLGVCIWNDGPPGKIGIP</sequence>
<comment type="caution">
    <text evidence="1">The sequence shown here is derived from an EMBL/GenBank/DDBJ whole genome shotgun (WGS) entry which is preliminary data.</text>
</comment>
<keyword evidence="2" id="KW-1185">Reference proteome</keyword>
<proteinExistence type="predicted"/>
<gene>
    <name evidence="1" type="ORF">Fot_37177</name>
</gene>